<sequence>MSLGRILFICSIKLSWWTRAVPSLVLHLNFSPTCIRDAYSHLNARGSSSRV</sequence>
<dbReference type="EMBL" id="CM026425">
    <property type="protein sequence ID" value="KAG0575467.1"/>
    <property type="molecule type" value="Genomic_DNA"/>
</dbReference>
<evidence type="ECO:0000313" key="3">
    <source>
        <dbReference type="Proteomes" id="UP000822688"/>
    </source>
</evidence>
<feature type="signal peptide" evidence="1">
    <location>
        <begin position="1"/>
        <end position="22"/>
    </location>
</feature>
<keyword evidence="1" id="KW-0732">Signal</keyword>
<evidence type="ECO:0000313" key="2">
    <source>
        <dbReference type="EMBL" id="KAG0575467.1"/>
    </source>
</evidence>
<accession>A0A8T0HXF6</accession>
<proteinExistence type="predicted"/>
<dbReference type="Proteomes" id="UP000822688">
    <property type="component" value="Chromosome 5"/>
</dbReference>
<dbReference type="AlphaFoldDB" id="A0A8T0HXF6"/>
<gene>
    <name evidence="2" type="ORF">KC19_5G005900</name>
</gene>
<protein>
    <submittedName>
        <fullName evidence="2">Uncharacterized protein</fullName>
    </submittedName>
</protein>
<comment type="caution">
    <text evidence="2">The sequence shown here is derived from an EMBL/GenBank/DDBJ whole genome shotgun (WGS) entry which is preliminary data.</text>
</comment>
<keyword evidence="3" id="KW-1185">Reference proteome</keyword>
<evidence type="ECO:0000256" key="1">
    <source>
        <dbReference type="SAM" id="SignalP"/>
    </source>
</evidence>
<organism evidence="2 3">
    <name type="scientific">Ceratodon purpureus</name>
    <name type="common">Fire moss</name>
    <name type="synonym">Dicranum purpureum</name>
    <dbReference type="NCBI Taxonomy" id="3225"/>
    <lineage>
        <taxon>Eukaryota</taxon>
        <taxon>Viridiplantae</taxon>
        <taxon>Streptophyta</taxon>
        <taxon>Embryophyta</taxon>
        <taxon>Bryophyta</taxon>
        <taxon>Bryophytina</taxon>
        <taxon>Bryopsida</taxon>
        <taxon>Dicranidae</taxon>
        <taxon>Pseudoditrichales</taxon>
        <taxon>Ditrichaceae</taxon>
        <taxon>Ceratodon</taxon>
    </lineage>
</organism>
<feature type="chain" id="PRO_5035772775" evidence="1">
    <location>
        <begin position="23"/>
        <end position="51"/>
    </location>
</feature>
<name>A0A8T0HXF6_CERPU</name>
<reference evidence="2" key="1">
    <citation type="submission" date="2020-06" db="EMBL/GenBank/DDBJ databases">
        <title>WGS assembly of Ceratodon purpureus strain R40.</title>
        <authorList>
            <person name="Carey S.B."/>
            <person name="Jenkins J."/>
            <person name="Shu S."/>
            <person name="Lovell J.T."/>
            <person name="Sreedasyam A."/>
            <person name="Maumus F."/>
            <person name="Tiley G.P."/>
            <person name="Fernandez-Pozo N."/>
            <person name="Barry K."/>
            <person name="Chen C."/>
            <person name="Wang M."/>
            <person name="Lipzen A."/>
            <person name="Daum C."/>
            <person name="Saski C.A."/>
            <person name="Payton A.C."/>
            <person name="Mcbreen J.C."/>
            <person name="Conrad R.E."/>
            <person name="Kollar L.M."/>
            <person name="Olsson S."/>
            <person name="Huttunen S."/>
            <person name="Landis J.B."/>
            <person name="Wickett N.J."/>
            <person name="Johnson M.G."/>
            <person name="Rensing S.A."/>
            <person name="Grimwood J."/>
            <person name="Schmutz J."/>
            <person name="Mcdaniel S.F."/>
        </authorList>
    </citation>
    <scope>NUCLEOTIDE SEQUENCE</scope>
    <source>
        <strain evidence="2">R40</strain>
    </source>
</reference>